<gene>
    <name evidence="2" type="ORF">Ahy_A10g050146</name>
</gene>
<protein>
    <submittedName>
        <fullName evidence="2">Uncharacterized protein</fullName>
    </submittedName>
</protein>
<accession>A0A445B8N8</accession>
<dbReference type="EMBL" id="SDMP01000010">
    <property type="protein sequence ID" value="RYR35045.1"/>
    <property type="molecule type" value="Genomic_DNA"/>
</dbReference>
<comment type="caution">
    <text evidence="2">The sequence shown here is derived from an EMBL/GenBank/DDBJ whole genome shotgun (WGS) entry which is preliminary data.</text>
</comment>
<name>A0A445B8N8_ARAHY</name>
<evidence type="ECO:0000256" key="1">
    <source>
        <dbReference type="SAM" id="Coils"/>
    </source>
</evidence>
<proteinExistence type="predicted"/>
<evidence type="ECO:0000313" key="2">
    <source>
        <dbReference type="EMBL" id="RYR35045.1"/>
    </source>
</evidence>
<keyword evidence="1" id="KW-0175">Coiled coil</keyword>
<dbReference type="STRING" id="3818.A0A445B8N8"/>
<organism evidence="2 3">
    <name type="scientific">Arachis hypogaea</name>
    <name type="common">Peanut</name>
    <dbReference type="NCBI Taxonomy" id="3818"/>
    <lineage>
        <taxon>Eukaryota</taxon>
        <taxon>Viridiplantae</taxon>
        <taxon>Streptophyta</taxon>
        <taxon>Embryophyta</taxon>
        <taxon>Tracheophyta</taxon>
        <taxon>Spermatophyta</taxon>
        <taxon>Magnoliopsida</taxon>
        <taxon>eudicotyledons</taxon>
        <taxon>Gunneridae</taxon>
        <taxon>Pentapetalae</taxon>
        <taxon>rosids</taxon>
        <taxon>fabids</taxon>
        <taxon>Fabales</taxon>
        <taxon>Fabaceae</taxon>
        <taxon>Papilionoideae</taxon>
        <taxon>50 kb inversion clade</taxon>
        <taxon>dalbergioids sensu lato</taxon>
        <taxon>Dalbergieae</taxon>
        <taxon>Pterocarpus clade</taxon>
        <taxon>Arachis</taxon>
    </lineage>
</organism>
<reference evidence="2 3" key="1">
    <citation type="submission" date="2019-01" db="EMBL/GenBank/DDBJ databases">
        <title>Sequencing of cultivated peanut Arachis hypogaea provides insights into genome evolution and oil improvement.</title>
        <authorList>
            <person name="Chen X."/>
        </authorList>
    </citation>
    <scope>NUCLEOTIDE SEQUENCE [LARGE SCALE GENOMIC DNA]</scope>
    <source>
        <strain evidence="3">cv. Fuhuasheng</strain>
        <tissue evidence="2">Leaves</tissue>
    </source>
</reference>
<feature type="coiled-coil region" evidence="1">
    <location>
        <begin position="15"/>
        <end position="84"/>
    </location>
</feature>
<sequence length="94" mass="10793">MEKELEQSRDATKAASAITARAAELETELARLQHDSISAIRAAEEMMVEVAKLRKLLPEIESKVKLLEREVEFLKKDKSESETKLGIWRRKLEL</sequence>
<dbReference type="AlphaFoldDB" id="A0A445B8N8"/>
<evidence type="ECO:0000313" key="3">
    <source>
        <dbReference type="Proteomes" id="UP000289738"/>
    </source>
</evidence>
<dbReference type="Proteomes" id="UP000289738">
    <property type="component" value="Chromosome A10"/>
</dbReference>
<keyword evidence="3" id="KW-1185">Reference proteome</keyword>